<evidence type="ECO:0000259" key="9">
    <source>
        <dbReference type="Pfam" id="PF20730"/>
    </source>
</evidence>
<evidence type="ECO:0000256" key="3">
    <source>
        <dbReference type="ARBA" id="ARBA00022475"/>
    </source>
</evidence>
<dbReference type="PANTHER" id="PTHR34582">
    <property type="entry name" value="UPF0702 TRANSMEMBRANE PROTEIN YCAP"/>
    <property type="match status" value="1"/>
</dbReference>
<feature type="transmembrane region" description="Helical" evidence="7">
    <location>
        <begin position="6"/>
        <end position="25"/>
    </location>
</feature>
<dbReference type="InterPro" id="IPR007353">
    <property type="entry name" value="DUF421"/>
</dbReference>
<protein>
    <submittedName>
        <fullName evidence="10">DUF421 domain-containing protein</fullName>
    </submittedName>
</protein>
<dbReference type="PANTHER" id="PTHR34582:SF5">
    <property type="entry name" value="UPF0702 TRANSMEMBRANE PROTEIN YETF"/>
    <property type="match status" value="1"/>
</dbReference>
<evidence type="ECO:0000256" key="6">
    <source>
        <dbReference type="ARBA" id="ARBA00023136"/>
    </source>
</evidence>
<gene>
    <name evidence="10" type="ORF">RWD45_03975</name>
</gene>
<comment type="similarity">
    <text evidence="2">Belongs to the UPF0702 family.</text>
</comment>
<evidence type="ECO:0000256" key="7">
    <source>
        <dbReference type="SAM" id="Phobius"/>
    </source>
</evidence>
<keyword evidence="11" id="KW-1185">Reference proteome</keyword>
<keyword evidence="4 7" id="KW-0812">Transmembrane</keyword>
<feature type="domain" description="YetF-like N-terminal transmembrane" evidence="9">
    <location>
        <begin position="3"/>
        <end position="78"/>
    </location>
</feature>
<sequence length="233" mass="26567">MKYLFMFIDTIFSFIALFILTRLLGKTQISQLTAFDFIAAVVLGELVGNALFDKNVGVTEIGFIIILWGGLLYLVELIAQKKKRSRYILEGKPALVIHKGNIIYEVLKKNKLDIDELNQLLRLKDVFSVKEVEYAVFETNGELSVLKKSPFQPTTKSDLNIKPSPVYLPTTLISDGEIIEDNLKEAKLTRKWLDGELKVQGFEDVEEVLYAEYTEGETLVVHPYTNKTEREID</sequence>
<proteinExistence type="inferred from homology"/>
<dbReference type="InterPro" id="IPR048454">
    <property type="entry name" value="YetF_N"/>
</dbReference>
<evidence type="ECO:0000259" key="8">
    <source>
        <dbReference type="Pfam" id="PF04239"/>
    </source>
</evidence>
<keyword evidence="5 7" id="KW-1133">Transmembrane helix</keyword>
<comment type="caution">
    <text evidence="10">The sequence shown here is derived from an EMBL/GenBank/DDBJ whole genome shotgun (WGS) entry which is preliminary data.</text>
</comment>
<evidence type="ECO:0000256" key="4">
    <source>
        <dbReference type="ARBA" id="ARBA00022692"/>
    </source>
</evidence>
<dbReference type="InterPro" id="IPR023090">
    <property type="entry name" value="UPF0702_alpha/beta_dom_sf"/>
</dbReference>
<comment type="subcellular location">
    <subcellularLocation>
        <location evidence="1">Cell membrane</location>
        <topology evidence="1">Multi-pass membrane protein</topology>
    </subcellularLocation>
</comment>
<name>A0ABU5CNI7_9BACI</name>
<feature type="transmembrane region" description="Helical" evidence="7">
    <location>
        <begin position="58"/>
        <end position="79"/>
    </location>
</feature>
<reference evidence="10 11" key="1">
    <citation type="submission" date="2023-10" db="EMBL/GenBank/DDBJ databases">
        <title>Virgibacillus soli CC-YMP-6 genome.</title>
        <authorList>
            <person name="Miliotis G."/>
            <person name="Sengupta P."/>
            <person name="Hameed A."/>
            <person name="Chuvochina M."/>
            <person name="Mcdonagh F."/>
            <person name="Simpson A.C."/>
            <person name="Singh N.K."/>
            <person name="Rekha P.D."/>
            <person name="Raman K."/>
            <person name="Hugenholtz P."/>
            <person name="Venkateswaran K."/>
        </authorList>
    </citation>
    <scope>NUCLEOTIDE SEQUENCE [LARGE SCALE GENOMIC DNA]</scope>
    <source>
        <strain evidence="10 11">CC-YMP-6</strain>
    </source>
</reference>
<evidence type="ECO:0000256" key="1">
    <source>
        <dbReference type="ARBA" id="ARBA00004651"/>
    </source>
</evidence>
<evidence type="ECO:0000256" key="5">
    <source>
        <dbReference type="ARBA" id="ARBA00022989"/>
    </source>
</evidence>
<dbReference type="Pfam" id="PF04239">
    <property type="entry name" value="DUF421"/>
    <property type="match status" value="1"/>
</dbReference>
<evidence type="ECO:0000256" key="2">
    <source>
        <dbReference type="ARBA" id="ARBA00006448"/>
    </source>
</evidence>
<evidence type="ECO:0000313" key="11">
    <source>
        <dbReference type="Proteomes" id="UP001275315"/>
    </source>
</evidence>
<dbReference type="Pfam" id="PF20730">
    <property type="entry name" value="YetF_N"/>
    <property type="match status" value="1"/>
</dbReference>
<dbReference type="Gene3D" id="3.30.240.20">
    <property type="entry name" value="bsu07140 like domains"/>
    <property type="match status" value="2"/>
</dbReference>
<keyword evidence="6 7" id="KW-0472">Membrane</keyword>
<accession>A0ABU5CNI7</accession>
<organism evidence="10 11">
    <name type="scientific">Paracerasibacillus soli</name>
    <dbReference type="NCBI Taxonomy" id="480284"/>
    <lineage>
        <taxon>Bacteria</taxon>
        <taxon>Bacillati</taxon>
        <taxon>Bacillota</taxon>
        <taxon>Bacilli</taxon>
        <taxon>Bacillales</taxon>
        <taxon>Bacillaceae</taxon>
        <taxon>Paracerasibacillus</taxon>
    </lineage>
</organism>
<dbReference type="Proteomes" id="UP001275315">
    <property type="component" value="Unassembled WGS sequence"/>
</dbReference>
<evidence type="ECO:0000313" key="10">
    <source>
        <dbReference type="EMBL" id="MDY0407923.1"/>
    </source>
</evidence>
<dbReference type="RefSeq" id="WP_320378699.1">
    <property type="nucleotide sequence ID" value="NZ_JAWDIQ010000001.1"/>
</dbReference>
<feature type="domain" description="YetF C-terminal" evidence="8">
    <location>
        <begin position="81"/>
        <end position="214"/>
    </location>
</feature>
<dbReference type="EMBL" id="JAWDIQ010000001">
    <property type="protein sequence ID" value="MDY0407923.1"/>
    <property type="molecule type" value="Genomic_DNA"/>
</dbReference>
<keyword evidence="3" id="KW-1003">Cell membrane</keyword>